<evidence type="ECO:0000313" key="1">
    <source>
        <dbReference type="EMBL" id="PIT98271.1"/>
    </source>
</evidence>
<name>A0A2M6WZP2_9BACT</name>
<dbReference type="InterPro" id="IPR027417">
    <property type="entry name" value="P-loop_NTPase"/>
</dbReference>
<organism evidence="1 2">
    <name type="scientific">Candidatus Andersenbacteria bacterium CG10_big_fil_rev_8_21_14_0_10_54_11</name>
    <dbReference type="NCBI Taxonomy" id="1974485"/>
    <lineage>
        <taxon>Bacteria</taxon>
        <taxon>Candidatus Anderseniibacteriota</taxon>
    </lineage>
</organism>
<protein>
    <submittedName>
        <fullName evidence="1">Uncharacterized protein</fullName>
    </submittedName>
</protein>
<dbReference type="Gene3D" id="3.40.50.300">
    <property type="entry name" value="P-loop containing nucleotide triphosphate hydrolases"/>
    <property type="match status" value="1"/>
</dbReference>
<reference evidence="2" key="1">
    <citation type="submission" date="2017-09" db="EMBL/GenBank/DDBJ databases">
        <title>Depth-based differentiation of microbial function through sediment-hosted aquifers and enrichment of novel symbionts in the deep terrestrial subsurface.</title>
        <authorList>
            <person name="Probst A.J."/>
            <person name="Ladd B."/>
            <person name="Jarett J.K."/>
            <person name="Geller-Mcgrath D.E."/>
            <person name="Sieber C.M.K."/>
            <person name="Emerson J.B."/>
            <person name="Anantharaman K."/>
            <person name="Thomas B.C."/>
            <person name="Malmstrom R."/>
            <person name="Stieglmeier M."/>
            <person name="Klingl A."/>
            <person name="Woyke T."/>
            <person name="Ryan C.M."/>
            <person name="Banfield J.F."/>
        </authorList>
    </citation>
    <scope>NUCLEOTIDE SEQUENCE [LARGE SCALE GENOMIC DNA]</scope>
</reference>
<dbReference type="Pfam" id="PF13189">
    <property type="entry name" value="Cytidylate_kin2"/>
    <property type="match status" value="1"/>
</dbReference>
<comment type="caution">
    <text evidence="1">The sequence shown here is derived from an EMBL/GenBank/DDBJ whole genome shotgun (WGS) entry which is preliminary data.</text>
</comment>
<dbReference type="SUPFAM" id="SSF52540">
    <property type="entry name" value="P-loop containing nucleoside triphosphate hydrolases"/>
    <property type="match status" value="1"/>
</dbReference>
<accession>A0A2M6WZP2</accession>
<sequence>MYFKVCISGLTAVGKTSLAQEIVRRYKAEYLSAPEVLLQIAKMRLDVGEDAGKAPHFWLSEEGKAFFKQREKSSELDKEVDNGLLDAVEKPHRSVIDSLSVPLLLPAKNQAFSVLLQANLTQRTERAWLSSPTMSRRNLRNEVQTKDRKTKDILQSLWGFDITKPSLDRYDLVIWDARLAEMVRAKSYGKQQQEIKTKLQILFSFLDIYDQMVQPTVSRKKLGALTAQCRKVYAQYHPIIRKYPRQFLSLPELDQLDWEKRNLTD</sequence>
<gene>
    <name evidence="1" type="ORF">COT71_01595</name>
</gene>
<dbReference type="EMBL" id="PEZP01000019">
    <property type="protein sequence ID" value="PIT98271.1"/>
    <property type="molecule type" value="Genomic_DNA"/>
</dbReference>
<proteinExistence type="predicted"/>
<evidence type="ECO:0000313" key="2">
    <source>
        <dbReference type="Proteomes" id="UP000230731"/>
    </source>
</evidence>
<dbReference type="Proteomes" id="UP000230731">
    <property type="component" value="Unassembled WGS sequence"/>
</dbReference>
<dbReference type="AlphaFoldDB" id="A0A2M6WZP2"/>